<comment type="caution">
    <text evidence="3">The sequence shown here is derived from an EMBL/GenBank/DDBJ whole genome shotgun (WGS) entry which is preliminary data.</text>
</comment>
<dbReference type="SUPFAM" id="SSF50249">
    <property type="entry name" value="Nucleic acid-binding proteins"/>
    <property type="match status" value="1"/>
</dbReference>
<dbReference type="PROSITE" id="PS51857">
    <property type="entry name" value="CSD_2"/>
    <property type="match status" value="1"/>
</dbReference>
<dbReference type="AlphaFoldDB" id="A0A9X1LPK2"/>
<reference evidence="3" key="1">
    <citation type="submission" date="2021-04" db="EMBL/GenBank/DDBJ databases">
        <title>Microbacterium tenobrionis sp. nov. and Microbacterium allomyrinae sp. nov., isolated from larvae of Tenobrio molitor and Allomyrina dichotoma, respectively.</title>
        <authorList>
            <person name="Lee S.D."/>
        </authorList>
    </citation>
    <scope>NUCLEOTIDE SEQUENCE</scope>
    <source>
        <strain evidence="3">YMB-B2</strain>
    </source>
</reference>
<dbReference type="InterPro" id="IPR010718">
    <property type="entry name" value="DUF1294"/>
</dbReference>
<dbReference type="Pfam" id="PF00313">
    <property type="entry name" value="CSD"/>
    <property type="match status" value="1"/>
</dbReference>
<feature type="transmembrane region" description="Helical" evidence="1">
    <location>
        <begin position="92"/>
        <end position="111"/>
    </location>
</feature>
<dbReference type="Gene3D" id="2.40.50.140">
    <property type="entry name" value="Nucleic acid-binding proteins"/>
    <property type="match status" value="1"/>
</dbReference>
<keyword evidence="4" id="KW-1185">Reference proteome</keyword>
<evidence type="ECO:0000259" key="2">
    <source>
        <dbReference type="PROSITE" id="PS51857"/>
    </source>
</evidence>
<feature type="transmembrane region" description="Helical" evidence="1">
    <location>
        <begin position="117"/>
        <end position="136"/>
    </location>
</feature>
<keyword evidence="1" id="KW-1133">Transmembrane helix</keyword>
<dbReference type="EMBL" id="JAGTTM010000002">
    <property type="protein sequence ID" value="MCC2029508.1"/>
    <property type="molecule type" value="Genomic_DNA"/>
</dbReference>
<dbReference type="Proteomes" id="UP001139289">
    <property type="component" value="Unassembled WGS sequence"/>
</dbReference>
<dbReference type="GO" id="GO:0003676">
    <property type="term" value="F:nucleic acid binding"/>
    <property type="evidence" value="ECO:0007669"/>
    <property type="project" value="InterPro"/>
</dbReference>
<evidence type="ECO:0000313" key="3">
    <source>
        <dbReference type="EMBL" id="MCC2029508.1"/>
    </source>
</evidence>
<proteinExistence type="predicted"/>
<organism evidence="3 4">
    <name type="scientific">Microbacterium tenebrionis</name>
    <dbReference type="NCBI Taxonomy" id="2830665"/>
    <lineage>
        <taxon>Bacteria</taxon>
        <taxon>Bacillati</taxon>
        <taxon>Actinomycetota</taxon>
        <taxon>Actinomycetes</taxon>
        <taxon>Micrococcales</taxon>
        <taxon>Microbacteriaceae</taxon>
        <taxon>Microbacterium</taxon>
    </lineage>
</organism>
<feature type="domain" description="CSD" evidence="2">
    <location>
        <begin position="2"/>
        <end position="64"/>
    </location>
</feature>
<feature type="transmembrane region" description="Helical" evidence="1">
    <location>
        <begin position="185"/>
        <end position="206"/>
    </location>
</feature>
<evidence type="ECO:0000313" key="4">
    <source>
        <dbReference type="Proteomes" id="UP001139289"/>
    </source>
</evidence>
<dbReference type="InterPro" id="IPR011129">
    <property type="entry name" value="CSD"/>
</dbReference>
<name>A0A9X1LPK2_9MICO</name>
<dbReference type="InterPro" id="IPR012340">
    <property type="entry name" value="NA-bd_OB-fold"/>
</dbReference>
<accession>A0A9X1LPK2</accession>
<protein>
    <submittedName>
        <fullName evidence="3">Cold shock and DUF1294 domain-containing protein</fullName>
    </submittedName>
</protein>
<dbReference type="SMART" id="SM00357">
    <property type="entry name" value="CSP"/>
    <property type="match status" value="1"/>
</dbReference>
<evidence type="ECO:0000256" key="1">
    <source>
        <dbReference type="SAM" id="Phobius"/>
    </source>
</evidence>
<sequence>MRVQGTIHRWDADRGFGFIRRPDQRDAFVHVRDVRGVIPAEGVRVEFSEIQIEGKGPRAVDVRSVAGAPAARYPERAPSRTARGGRRSPGRAGLVVAIVLMAAWISVLAWGWSTERIPIWLLGALLLLNLITYAVYARDKRAARRGDWRTSEAGLHLLAVLGGWPGAWLAQQRLRHKTVKQAFRVVYWFTVLVNCAAVAVILFVGWPTVIQLLR</sequence>
<dbReference type="Pfam" id="PF06961">
    <property type="entry name" value="DUF1294"/>
    <property type="match status" value="1"/>
</dbReference>
<gene>
    <name evidence="3" type="ORF">KEC56_08250</name>
</gene>
<keyword evidence="1" id="KW-0812">Transmembrane</keyword>
<keyword evidence="1" id="KW-0472">Membrane</keyword>
<dbReference type="RefSeq" id="WP_227530555.1">
    <property type="nucleotide sequence ID" value="NZ_JAGTTM010000002.1"/>
</dbReference>
<dbReference type="InterPro" id="IPR002059">
    <property type="entry name" value="CSP_DNA-bd"/>
</dbReference>